<keyword evidence="2 3" id="KW-0802">TPR repeat</keyword>
<evidence type="ECO:0000256" key="2">
    <source>
        <dbReference type="ARBA" id="ARBA00022803"/>
    </source>
</evidence>
<keyword evidence="1" id="KW-0677">Repeat</keyword>
<feature type="repeat" description="TPR" evidence="3">
    <location>
        <begin position="60"/>
        <end position="93"/>
    </location>
</feature>
<sequence>MKSVKKLLTVILMLLTVKTLHAQSKTGPDKNKLVDFYESQHYAEAAEYLKGFYTEGSNDTKAIAQLGYVYLMAGKLPEAENFYLKLYALQPKNLSLLFNLATLNIRRGNDQKAIDYYKEIIAIDSTNFNVYKQLSNLLKTSPQFSAGKTLFDRLVYLKKANALNNTDAEVAFDLSEAYLKINFYTQAYQVLEPALKADSSNLQLLKMKMPACQALKRFPEAINTGLKLLGYGDSTTFVLNNLAKSYYANTDYKNALTYYSKIKDKGFDNEGLMYSIALCYRELKDYKNSALFLKKAIKEAISPKTASYYGLLGDAYEELNQNEEANAAYKHGLQFENNGSLYYNIALVYETKLNDKKNAIVYYNLYLKNFADMDKNPKLAVFIKNKIEELKR</sequence>
<accession>A0A318UCF5</accession>
<evidence type="ECO:0000256" key="1">
    <source>
        <dbReference type="ARBA" id="ARBA00022737"/>
    </source>
</evidence>
<dbReference type="PANTHER" id="PTHR45586">
    <property type="entry name" value="TPR REPEAT-CONTAINING PROTEIN PA4667"/>
    <property type="match status" value="1"/>
</dbReference>
<dbReference type="Gene3D" id="1.25.40.10">
    <property type="entry name" value="Tetratricopeptide repeat domain"/>
    <property type="match status" value="3"/>
</dbReference>
<dbReference type="SUPFAM" id="SSF48452">
    <property type="entry name" value="TPR-like"/>
    <property type="match status" value="2"/>
</dbReference>
<dbReference type="EMBL" id="QKLU01000004">
    <property type="protein sequence ID" value="PYF73931.1"/>
    <property type="molecule type" value="Genomic_DNA"/>
</dbReference>
<dbReference type="AlphaFoldDB" id="A0A318UCF5"/>
<dbReference type="InterPro" id="IPR019734">
    <property type="entry name" value="TPR_rpt"/>
</dbReference>
<evidence type="ECO:0000313" key="5">
    <source>
        <dbReference type="EMBL" id="PYF73931.1"/>
    </source>
</evidence>
<dbReference type="Proteomes" id="UP000248198">
    <property type="component" value="Unassembled WGS sequence"/>
</dbReference>
<organism evidence="5 6">
    <name type="scientific">Pedobacter nutrimenti</name>
    <dbReference type="NCBI Taxonomy" id="1241337"/>
    <lineage>
        <taxon>Bacteria</taxon>
        <taxon>Pseudomonadati</taxon>
        <taxon>Bacteroidota</taxon>
        <taxon>Sphingobacteriia</taxon>
        <taxon>Sphingobacteriales</taxon>
        <taxon>Sphingobacteriaceae</taxon>
        <taxon>Pedobacter</taxon>
    </lineage>
</organism>
<reference evidence="5 6" key="1">
    <citation type="submission" date="2018-06" db="EMBL/GenBank/DDBJ databases">
        <title>Genomic Encyclopedia of Archaeal and Bacterial Type Strains, Phase II (KMG-II): from individual species to whole genera.</title>
        <authorList>
            <person name="Goeker M."/>
        </authorList>
    </citation>
    <scope>NUCLEOTIDE SEQUENCE [LARGE SCALE GENOMIC DNA]</scope>
    <source>
        <strain evidence="5 6">DSM 27372</strain>
    </source>
</reference>
<feature type="signal peptide" evidence="4">
    <location>
        <begin position="1"/>
        <end position="22"/>
    </location>
</feature>
<protein>
    <submittedName>
        <fullName evidence="5">Tetratricopeptide repeat protein</fullName>
    </submittedName>
</protein>
<dbReference type="PANTHER" id="PTHR45586:SF1">
    <property type="entry name" value="LIPOPOLYSACCHARIDE ASSEMBLY PROTEIN B"/>
    <property type="match status" value="1"/>
</dbReference>
<dbReference type="Pfam" id="PF13432">
    <property type="entry name" value="TPR_16"/>
    <property type="match status" value="1"/>
</dbReference>
<dbReference type="SMART" id="SM00028">
    <property type="entry name" value="TPR"/>
    <property type="match status" value="6"/>
</dbReference>
<gene>
    <name evidence="5" type="ORF">B0O44_104101</name>
</gene>
<name>A0A318UCF5_9SPHI</name>
<keyword evidence="4" id="KW-0732">Signal</keyword>
<evidence type="ECO:0000313" key="6">
    <source>
        <dbReference type="Proteomes" id="UP000248198"/>
    </source>
</evidence>
<comment type="caution">
    <text evidence="5">The sequence shown here is derived from an EMBL/GenBank/DDBJ whole genome shotgun (WGS) entry which is preliminary data.</text>
</comment>
<proteinExistence type="predicted"/>
<dbReference type="InterPro" id="IPR011990">
    <property type="entry name" value="TPR-like_helical_dom_sf"/>
</dbReference>
<evidence type="ECO:0000256" key="3">
    <source>
        <dbReference type="PROSITE-ProRule" id="PRU00339"/>
    </source>
</evidence>
<dbReference type="OrthoDB" id="1221582at2"/>
<dbReference type="Pfam" id="PF13181">
    <property type="entry name" value="TPR_8"/>
    <property type="match status" value="3"/>
</dbReference>
<dbReference type="PROSITE" id="PS50005">
    <property type="entry name" value="TPR"/>
    <property type="match status" value="3"/>
</dbReference>
<dbReference type="InterPro" id="IPR051012">
    <property type="entry name" value="CellSynth/LPSAsmb/PSIAsmb"/>
</dbReference>
<feature type="chain" id="PRO_5016282387" evidence="4">
    <location>
        <begin position="23"/>
        <end position="392"/>
    </location>
</feature>
<keyword evidence="6" id="KW-1185">Reference proteome</keyword>
<dbReference type="RefSeq" id="WP_110830676.1">
    <property type="nucleotide sequence ID" value="NZ_QKLU01000004.1"/>
</dbReference>
<evidence type="ECO:0000256" key="4">
    <source>
        <dbReference type="SAM" id="SignalP"/>
    </source>
</evidence>
<feature type="repeat" description="TPR" evidence="3">
    <location>
        <begin position="94"/>
        <end position="127"/>
    </location>
</feature>
<feature type="repeat" description="TPR" evidence="3">
    <location>
        <begin position="168"/>
        <end position="201"/>
    </location>
</feature>